<evidence type="ECO:0000313" key="2">
    <source>
        <dbReference type="Proteomes" id="UP000646548"/>
    </source>
</evidence>
<reference evidence="1" key="1">
    <citation type="journal article" name="BMC Genomics">
        <title>Long-read sequencing and de novo genome assembly of marine medaka (Oryzias melastigma).</title>
        <authorList>
            <person name="Liang P."/>
            <person name="Saqib H.S.A."/>
            <person name="Ni X."/>
            <person name="Shen Y."/>
        </authorList>
    </citation>
    <scope>NUCLEOTIDE SEQUENCE</scope>
    <source>
        <strain evidence="1">Bigg-433</strain>
    </source>
</reference>
<name>A0A834FCC2_ORYME</name>
<accession>A0A834FCC2</accession>
<proteinExistence type="predicted"/>
<evidence type="ECO:0000313" key="1">
    <source>
        <dbReference type="EMBL" id="KAF6728954.1"/>
    </source>
</evidence>
<sequence>MFLYKQEIRDGNEGGAQSADVQPRPILFPQRSPASSSLCVNRSDLRCQHLRASLRRNGSAPPGTKVLKEQNSLSFVSGGGSLSSSEFSSWFSSWSSEEATDPVQSVCWREAEHHLTSEEDGGGVLLFSSFSSFTSFSSSTFLLVLYRNSTTDTFEIHHLEIFTSSFVTLGFDAPPTLLIRKIESPIVSAYLQGCGMYTGQRAGGRAAGLRIPAEFEPTL</sequence>
<dbReference type="EMBL" id="WKFB01000268">
    <property type="protein sequence ID" value="KAF6728954.1"/>
    <property type="molecule type" value="Genomic_DNA"/>
</dbReference>
<dbReference type="Proteomes" id="UP000646548">
    <property type="component" value="Unassembled WGS sequence"/>
</dbReference>
<dbReference type="AlphaFoldDB" id="A0A834FCC2"/>
<gene>
    <name evidence="1" type="ORF">FQA47_011546</name>
</gene>
<organism evidence="1 2">
    <name type="scientific">Oryzias melastigma</name>
    <name type="common">Marine medaka</name>
    <dbReference type="NCBI Taxonomy" id="30732"/>
    <lineage>
        <taxon>Eukaryota</taxon>
        <taxon>Metazoa</taxon>
        <taxon>Chordata</taxon>
        <taxon>Craniata</taxon>
        <taxon>Vertebrata</taxon>
        <taxon>Euteleostomi</taxon>
        <taxon>Actinopterygii</taxon>
        <taxon>Neopterygii</taxon>
        <taxon>Teleostei</taxon>
        <taxon>Neoteleostei</taxon>
        <taxon>Acanthomorphata</taxon>
        <taxon>Ovalentaria</taxon>
        <taxon>Atherinomorphae</taxon>
        <taxon>Beloniformes</taxon>
        <taxon>Adrianichthyidae</taxon>
        <taxon>Oryziinae</taxon>
        <taxon>Oryzias</taxon>
    </lineage>
</organism>
<comment type="caution">
    <text evidence="1">The sequence shown here is derived from an EMBL/GenBank/DDBJ whole genome shotgun (WGS) entry which is preliminary data.</text>
</comment>
<protein>
    <submittedName>
        <fullName evidence="1">Uncharacterized protein</fullName>
    </submittedName>
</protein>